<dbReference type="PANTHER" id="PTHR41368:SF1">
    <property type="entry name" value="PROTEIN YGHO"/>
    <property type="match status" value="1"/>
</dbReference>
<feature type="domain" description="N-acetyltransferase" evidence="1">
    <location>
        <begin position="198"/>
        <end position="372"/>
    </location>
</feature>
<accession>A0ABT4UI17</accession>
<keyword evidence="3" id="KW-1185">Reference proteome</keyword>
<name>A0ABT4UI17_9BACT</name>
<evidence type="ECO:0000259" key="1">
    <source>
        <dbReference type="PROSITE" id="PS51186"/>
    </source>
</evidence>
<organism evidence="2 3">
    <name type="scientific">Polluticaenibacter yanchengensis</name>
    <dbReference type="NCBI Taxonomy" id="3014562"/>
    <lineage>
        <taxon>Bacteria</taxon>
        <taxon>Pseudomonadati</taxon>
        <taxon>Bacteroidota</taxon>
        <taxon>Chitinophagia</taxon>
        <taxon>Chitinophagales</taxon>
        <taxon>Chitinophagaceae</taxon>
        <taxon>Polluticaenibacter</taxon>
    </lineage>
</organism>
<protein>
    <recommendedName>
        <fullName evidence="1">N-acetyltransferase domain-containing protein</fullName>
    </recommendedName>
</protein>
<dbReference type="InterPro" id="IPR000182">
    <property type="entry name" value="GNAT_dom"/>
</dbReference>
<proteinExistence type="predicted"/>
<sequence>MIKIIPVEDKKSLKAFIDFPHSLYKDDKNYVPELFLAQKDLLSHKHPFHSHSKAKYFLAYEGSEVVGRIAGILNNNYNQFTNTNAGFFGFFDTINDSVVVDLLLQEVKTWLSQFKVNTLLGPCNFSTNETCATLIENFDEPPFAMMPYNFPYYNTLLENAGFVKNVDLLAYRFDENSYNEKAVRLKSAFEKRLASKNIIVRPIDKRRFAEEVDKVSEVYNQAWDKNLGFVPMTKDEFRHMAKDLKQVLDPQYCLVAEHEGRIIGFGLAIPNINEILINIKRGRLFPTGIFKLLLGLKKIRSVRIIALGVLEEYRKMGVEACFYASMMERFKELKMKTAEASWILENNQQMCMALENMNARVYKKYRIYEKSI</sequence>
<dbReference type="SUPFAM" id="SSF55729">
    <property type="entry name" value="Acyl-CoA N-acyltransferases (Nat)"/>
    <property type="match status" value="1"/>
</dbReference>
<dbReference type="EMBL" id="JAQGEF010000003">
    <property type="protein sequence ID" value="MDA3613880.1"/>
    <property type="molecule type" value="Genomic_DNA"/>
</dbReference>
<dbReference type="PANTHER" id="PTHR41368">
    <property type="entry name" value="PROTEIN YGHO"/>
    <property type="match status" value="1"/>
</dbReference>
<comment type="caution">
    <text evidence="2">The sequence shown here is derived from an EMBL/GenBank/DDBJ whole genome shotgun (WGS) entry which is preliminary data.</text>
</comment>
<gene>
    <name evidence="2" type="ORF">O3P16_03610</name>
</gene>
<dbReference type="InterPro" id="IPR039968">
    <property type="entry name" value="BcerS-like"/>
</dbReference>
<evidence type="ECO:0000313" key="3">
    <source>
        <dbReference type="Proteomes" id="UP001210231"/>
    </source>
</evidence>
<dbReference type="Proteomes" id="UP001210231">
    <property type="component" value="Unassembled WGS sequence"/>
</dbReference>
<dbReference type="RefSeq" id="WP_407030210.1">
    <property type="nucleotide sequence ID" value="NZ_JAQGEF010000003.1"/>
</dbReference>
<dbReference type="InterPro" id="IPR016181">
    <property type="entry name" value="Acyl_CoA_acyltransferase"/>
</dbReference>
<evidence type="ECO:0000313" key="2">
    <source>
        <dbReference type="EMBL" id="MDA3613880.1"/>
    </source>
</evidence>
<dbReference type="Gene3D" id="3.40.630.30">
    <property type="match status" value="1"/>
</dbReference>
<dbReference type="PROSITE" id="PS51186">
    <property type="entry name" value="GNAT"/>
    <property type="match status" value="1"/>
</dbReference>
<reference evidence="2 3" key="1">
    <citation type="submission" date="2022-12" db="EMBL/GenBank/DDBJ databases">
        <title>Chitinophagaceae gen. sp. nov., a new member of the family Chitinophagaceae, isolated from soil in a chemical factory.</title>
        <authorList>
            <person name="Ke Z."/>
        </authorList>
    </citation>
    <scope>NUCLEOTIDE SEQUENCE [LARGE SCALE GENOMIC DNA]</scope>
    <source>
        <strain evidence="2 3">LY-5</strain>
    </source>
</reference>